<keyword evidence="5" id="KW-1185">Reference proteome</keyword>
<dbReference type="GO" id="GO:0001786">
    <property type="term" value="F:phosphatidylserine binding"/>
    <property type="evidence" value="ECO:0007669"/>
    <property type="project" value="TreeGrafter"/>
</dbReference>
<evidence type="ECO:0000256" key="3">
    <source>
        <dbReference type="ARBA" id="ARBA00023216"/>
    </source>
</evidence>
<evidence type="ECO:0000256" key="2">
    <source>
        <dbReference type="ARBA" id="ARBA00022737"/>
    </source>
</evidence>
<evidence type="ECO:0000256" key="1">
    <source>
        <dbReference type="ARBA" id="ARBA00007831"/>
    </source>
</evidence>
<evidence type="ECO:0000313" key="4">
    <source>
        <dbReference type="EMBL" id="CAA3031460.1"/>
    </source>
</evidence>
<dbReference type="AlphaFoldDB" id="A0A8S0VCJ0"/>
<dbReference type="Proteomes" id="UP000594638">
    <property type="component" value="Unassembled WGS sequence"/>
</dbReference>
<dbReference type="PANTHER" id="PTHR10502">
    <property type="entry name" value="ANNEXIN"/>
    <property type="match status" value="1"/>
</dbReference>
<dbReference type="GO" id="GO:0005544">
    <property type="term" value="F:calcium-dependent phospholipid binding"/>
    <property type="evidence" value="ECO:0007669"/>
    <property type="project" value="InterPro"/>
</dbReference>
<dbReference type="GO" id="GO:0009414">
    <property type="term" value="P:response to water deprivation"/>
    <property type="evidence" value="ECO:0007669"/>
    <property type="project" value="TreeGrafter"/>
</dbReference>
<dbReference type="GO" id="GO:0009651">
    <property type="term" value="P:response to salt stress"/>
    <property type="evidence" value="ECO:0007669"/>
    <property type="project" value="TreeGrafter"/>
</dbReference>
<organism evidence="4 5">
    <name type="scientific">Olea europaea subsp. europaea</name>
    <dbReference type="NCBI Taxonomy" id="158383"/>
    <lineage>
        <taxon>Eukaryota</taxon>
        <taxon>Viridiplantae</taxon>
        <taxon>Streptophyta</taxon>
        <taxon>Embryophyta</taxon>
        <taxon>Tracheophyta</taxon>
        <taxon>Spermatophyta</taxon>
        <taxon>Magnoliopsida</taxon>
        <taxon>eudicotyledons</taxon>
        <taxon>Gunneridae</taxon>
        <taxon>Pentapetalae</taxon>
        <taxon>asterids</taxon>
        <taxon>lamiids</taxon>
        <taxon>Lamiales</taxon>
        <taxon>Oleaceae</taxon>
        <taxon>Oleeae</taxon>
        <taxon>Olea</taxon>
    </lineage>
</organism>
<keyword evidence="3" id="KW-0041">Annexin</keyword>
<dbReference type="Pfam" id="PF00191">
    <property type="entry name" value="Annexin"/>
    <property type="match status" value="1"/>
</dbReference>
<comment type="caution">
    <text evidence="4">The sequence shown here is derived from an EMBL/GenBank/DDBJ whole genome shotgun (WGS) entry which is preliminary data.</text>
</comment>
<dbReference type="GO" id="GO:0005886">
    <property type="term" value="C:plasma membrane"/>
    <property type="evidence" value="ECO:0007669"/>
    <property type="project" value="TreeGrafter"/>
</dbReference>
<dbReference type="InterPro" id="IPR018502">
    <property type="entry name" value="Annexin_repeat"/>
</dbReference>
<dbReference type="GO" id="GO:0009409">
    <property type="term" value="P:response to cold"/>
    <property type="evidence" value="ECO:0007669"/>
    <property type="project" value="TreeGrafter"/>
</dbReference>
<accession>A0A8S0VCJ0</accession>
<dbReference type="OrthoDB" id="37886at2759"/>
<proteinExistence type="inferred from homology"/>
<dbReference type="GO" id="GO:0009408">
    <property type="term" value="P:response to heat"/>
    <property type="evidence" value="ECO:0007669"/>
    <property type="project" value="TreeGrafter"/>
</dbReference>
<keyword evidence="2" id="KW-0677">Repeat</keyword>
<reference evidence="4 5" key="1">
    <citation type="submission" date="2019-12" db="EMBL/GenBank/DDBJ databases">
        <authorList>
            <person name="Alioto T."/>
            <person name="Alioto T."/>
            <person name="Gomez Garrido J."/>
        </authorList>
    </citation>
    <scope>NUCLEOTIDE SEQUENCE [LARGE SCALE GENOMIC DNA]</scope>
</reference>
<protein>
    <submittedName>
        <fullName evidence="4">Annexin D5</fullName>
    </submittedName>
</protein>
<dbReference type="PANTHER" id="PTHR10502:SF102">
    <property type="entry name" value="ANNEXIN B11"/>
    <property type="match status" value="1"/>
</dbReference>
<dbReference type="GO" id="GO:0005737">
    <property type="term" value="C:cytoplasm"/>
    <property type="evidence" value="ECO:0007669"/>
    <property type="project" value="TreeGrafter"/>
</dbReference>
<dbReference type="Gene3D" id="1.10.220.10">
    <property type="entry name" value="Annexin"/>
    <property type="match status" value="1"/>
</dbReference>
<name>A0A8S0VCJ0_OLEEU</name>
<dbReference type="GO" id="GO:0005509">
    <property type="term" value="F:calcium ion binding"/>
    <property type="evidence" value="ECO:0007669"/>
    <property type="project" value="InterPro"/>
</dbReference>
<dbReference type="EMBL" id="CACTIH010009451">
    <property type="protein sequence ID" value="CAA3031460.1"/>
    <property type="molecule type" value="Genomic_DNA"/>
</dbReference>
<sequence>MYSEELRKCLALELGGDVKRVVLLWMPDPTLRNATIVRNALSGDKIDLKAATEAVKSETSRRFKFALLTILRCAENLGKYFAKVLHKAMKGMGTDDTTLTRVIVTRADIDMQYIKVESRVLLPRGGDGVGVDGVVIGGRYGGKEDGNCVYVV</sequence>
<dbReference type="SUPFAM" id="SSF47874">
    <property type="entry name" value="Annexin"/>
    <property type="match status" value="1"/>
</dbReference>
<evidence type="ECO:0000313" key="5">
    <source>
        <dbReference type="Proteomes" id="UP000594638"/>
    </source>
</evidence>
<comment type="similarity">
    <text evidence="1">Belongs to the annexin family.</text>
</comment>
<dbReference type="InterPro" id="IPR037104">
    <property type="entry name" value="Annexin_sf"/>
</dbReference>
<dbReference type="Gramene" id="OE9A011183T1">
    <property type="protein sequence ID" value="OE9A011183C1"/>
    <property type="gene ID" value="OE9A011183"/>
</dbReference>
<gene>
    <name evidence="4" type="ORF">OLEA9_A011183</name>
</gene>